<feature type="non-terminal residue" evidence="1">
    <location>
        <position position="273"/>
    </location>
</feature>
<accession>A0A0D7A5L3</accession>
<protein>
    <recommendedName>
        <fullName evidence="3">Reverse transcriptase zinc-binding domain-containing protein</fullName>
    </recommendedName>
</protein>
<evidence type="ECO:0008006" key="3">
    <source>
        <dbReference type="Google" id="ProtNLM"/>
    </source>
</evidence>
<organism evidence="1 2">
    <name type="scientific">Fistulina hepatica ATCC 64428</name>
    <dbReference type="NCBI Taxonomy" id="1128425"/>
    <lineage>
        <taxon>Eukaryota</taxon>
        <taxon>Fungi</taxon>
        <taxon>Dikarya</taxon>
        <taxon>Basidiomycota</taxon>
        <taxon>Agaricomycotina</taxon>
        <taxon>Agaricomycetes</taxon>
        <taxon>Agaricomycetidae</taxon>
        <taxon>Agaricales</taxon>
        <taxon>Fistulinaceae</taxon>
        <taxon>Fistulina</taxon>
    </lineage>
</organism>
<sequence length="273" mass="31585">GAQLSEITMNNAYRAIKERQGPQEREKTKAILVEVREAASDLGNELPTDERIWNSIRDQDVTRNIQTFLWKITHDAYKVGDYWDNIPGFELWGKCPKCNCEETIEHILTRCQIPGQKEVWEMAKEICQMKACQWPGISKGKVIAACLASPRTEKGDLCKGMARLYKILITESAFLIWKLRCERRIAGEDQEEKWQTAEEIRSRWIAAINSRLAIDRLMTNRRKYGRCAIPKSIVLRTWNGTLLSENQLPADWITGPRVLVGIVFNRRPRGRNR</sequence>
<name>A0A0D7A5L3_9AGAR</name>
<dbReference type="OrthoDB" id="3031569at2759"/>
<feature type="non-terminal residue" evidence="1">
    <location>
        <position position="1"/>
    </location>
</feature>
<keyword evidence="2" id="KW-1185">Reference proteome</keyword>
<reference evidence="1 2" key="1">
    <citation type="journal article" date="2015" name="Fungal Genet. Biol.">
        <title>Evolution of novel wood decay mechanisms in Agaricales revealed by the genome sequences of Fistulina hepatica and Cylindrobasidium torrendii.</title>
        <authorList>
            <person name="Floudas D."/>
            <person name="Held B.W."/>
            <person name="Riley R."/>
            <person name="Nagy L.G."/>
            <person name="Koehler G."/>
            <person name="Ransdell A.S."/>
            <person name="Younus H."/>
            <person name="Chow J."/>
            <person name="Chiniquy J."/>
            <person name="Lipzen A."/>
            <person name="Tritt A."/>
            <person name="Sun H."/>
            <person name="Haridas S."/>
            <person name="LaButti K."/>
            <person name="Ohm R.A."/>
            <person name="Kues U."/>
            <person name="Blanchette R.A."/>
            <person name="Grigoriev I.V."/>
            <person name="Minto R.E."/>
            <person name="Hibbett D.S."/>
        </authorList>
    </citation>
    <scope>NUCLEOTIDE SEQUENCE [LARGE SCALE GENOMIC DNA]</scope>
    <source>
        <strain evidence="1 2">ATCC 64428</strain>
    </source>
</reference>
<dbReference type="EMBL" id="KN882044">
    <property type="protein sequence ID" value="KIY46005.1"/>
    <property type="molecule type" value="Genomic_DNA"/>
</dbReference>
<dbReference type="Proteomes" id="UP000054144">
    <property type="component" value="Unassembled WGS sequence"/>
</dbReference>
<evidence type="ECO:0000313" key="2">
    <source>
        <dbReference type="Proteomes" id="UP000054144"/>
    </source>
</evidence>
<proteinExistence type="predicted"/>
<dbReference type="AlphaFoldDB" id="A0A0D7A5L3"/>
<evidence type="ECO:0000313" key="1">
    <source>
        <dbReference type="EMBL" id="KIY46005.1"/>
    </source>
</evidence>
<gene>
    <name evidence="1" type="ORF">FISHEDRAFT_14229</name>
</gene>